<keyword evidence="13" id="KW-0067">ATP-binding</keyword>
<dbReference type="FunFam" id="3.30.1120.90:FF:000002">
    <property type="entry name" value="Testis-specific Y-encoded-like protein 2"/>
    <property type="match status" value="1"/>
</dbReference>
<feature type="domain" description="Protein kinase" evidence="21">
    <location>
        <begin position="843"/>
        <end position="1101"/>
    </location>
</feature>
<evidence type="ECO:0000256" key="7">
    <source>
        <dbReference type="ARBA" id="ARBA00022527"/>
    </source>
</evidence>
<evidence type="ECO:0000256" key="12">
    <source>
        <dbReference type="ARBA" id="ARBA00022777"/>
    </source>
</evidence>
<protein>
    <recommendedName>
        <fullName evidence="5">protein kinase C</fullName>
        <ecNumber evidence="5">2.7.11.13</ecNumber>
    </recommendedName>
</protein>
<accession>L5K795</accession>
<evidence type="ECO:0000256" key="3">
    <source>
        <dbReference type="ARBA" id="ARBA00005490"/>
    </source>
</evidence>
<reference evidence="25" key="1">
    <citation type="journal article" date="2013" name="Science">
        <title>Comparative analysis of bat genomes provides insight into the evolution of flight and immunity.</title>
        <authorList>
            <person name="Zhang G."/>
            <person name="Cowled C."/>
            <person name="Shi Z."/>
            <person name="Huang Z."/>
            <person name="Bishop-Lilly K.A."/>
            <person name="Fang X."/>
            <person name="Wynne J.W."/>
            <person name="Xiong Z."/>
            <person name="Baker M.L."/>
            <person name="Zhao W."/>
            <person name="Tachedjian M."/>
            <person name="Zhu Y."/>
            <person name="Zhou P."/>
            <person name="Jiang X."/>
            <person name="Ng J."/>
            <person name="Yang L."/>
            <person name="Wu L."/>
            <person name="Xiao J."/>
            <person name="Feng Y."/>
            <person name="Chen Y."/>
            <person name="Sun X."/>
            <person name="Zhang Y."/>
            <person name="Marsh G.A."/>
            <person name="Crameri G."/>
            <person name="Broder C.C."/>
            <person name="Frey K.G."/>
            <person name="Wang L.F."/>
            <person name="Wang J."/>
        </authorList>
    </citation>
    <scope>NUCLEOTIDE SEQUENCE [LARGE SCALE GENOMIC DNA]</scope>
</reference>
<dbReference type="InterPro" id="IPR011009">
    <property type="entry name" value="Kinase-like_dom_sf"/>
</dbReference>
<proteinExistence type="inferred from homology"/>
<feature type="coiled-coil region" evidence="19">
    <location>
        <begin position="504"/>
        <end position="531"/>
    </location>
</feature>
<comment type="catalytic activity">
    <reaction evidence="17">
        <text>L-seryl-[protein] + ATP = O-phospho-L-seryl-[protein] + ADP + H(+)</text>
        <dbReference type="Rhea" id="RHEA:17989"/>
        <dbReference type="Rhea" id="RHEA-COMP:9863"/>
        <dbReference type="Rhea" id="RHEA-COMP:11604"/>
        <dbReference type="ChEBI" id="CHEBI:15378"/>
        <dbReference type="ChEBI" id="CHEBI:29999"/>
        <dbReference type="ChEBI" id="CHEBI:30616"/>
        <dbReference type="ChEBI" id="CHEBI:83421"/>
        <dbReference type="ChEBI" id="CHEBI:456216"/>
        <dbReference type="EC" id="2.7.11.13"/>
    </reaction>
</comment>
<evidence type="ECO:0000256" key="8">
    <source>
        <dbReference type="ARBA" id="ARBA00022553"/>
    </source>
</evidence>
<sequence>MLLEGVLDKESSLKCPYGSAGLLGKFDLTGSWSKGMHGPAQLTSHCEKEQQEAIEHIDEVQNEIDRLNEQASEEILKVEQKYNKLRQPFFQKRSELIAKIPNFWVTTFVNHPQVSALLGEEDEEALHYLTRVEVTEFEDIKSGYRIDFYFDENPYFENKVLSKEFHLNESGDPSSKSTEIKWKSGKDLTKRSSQTQNKASRKRQHEEPESFFTWFTDHSDAGADELGEVIKDDIWPNPLQYYLVPDMDDEEGEGEEDDDDDEEEEGLEDIDEEGDEDEGEEDEDDDEGEEGEPGPGQQPPKDEKEVIRRAIQKELKIKEGVENLRRVATDRRHLGHVQQLLRSSNRRLEQLHGELQELHARILLPGPGPGPAEPEATGPRPPAEQPRARHLEALQRQLQVELKIKQGAENMTHTYASGTPKGGSALAYVMTPKGRKLLAAAQQMLRDSQLKVALLRMKISSLEASGSPEPGPELLAEELRHRLHIEAAVAEGAKNVVKLLGSRRTQDRKALAEAQAQLQESSQKLDLLRLALERLLEGLPPAHPLRGRVARELRTAVSGNPQPSGTLVKPTTMTGTLQVRLLGCEQLLTAVPGRSPMATLAGSPSQGWLRGKARQQRGGSELASEVLAVLKVDNRIVGQTGWGPVAKQSWDQAFVVPLERARELEIGVRWRDWRQLCGVAFLRLEDFLDNACHQLSLSLVPQGLLFAQVPSASCLLILWAPGSIRAKRAFETVTHLCTGVTFCDPVIERRPRLQRQKRIFSKRRGQDFLRASQMNLSMAAWGRLVMNLLPPCSSPSTISPPKGCPQTPATPRGATNPASPSNFPPKKTTLGDEMRPPPKPPRLYLLQEPTPEEMPVLLVQFKGTGKYYAIKALKKQEVLSRDEIESLYCEKRILEAVGCTGHPFLLSLLACFQTSSHACFVTEFAPGGDLMMQIHEDVFPEPQARFYLACVVLGLQFLHEKKIIYRDLKLDNLLLDAQGFVKIADFGLCKEGIGFGDRTSTFCGTPEFLAPEVLTQEAYTRAVDWWGLGVLLYEMLVGECPFPGDTEEEVFECIVNADAPYPRFLSVQGLELLQKLLQKCPEKRLGAGEQDAEEIKTQPFFRTTDWQALLARAVRPPFAPTLCGPTDLRYFEGEFTGLPPALTPPDPRSPLTARQQAAFRHFDFVSEQFLEP</sequence>
<evidence type="ECO:0000256" key="19">
    <source>
        <dbReference type="SAM" id="Coils"/>
    </source>
</evidence>
<feature type="coiled-coil region" evidence="19">
    <location>
        <begin position="50"/>
        <end position="84"/>
    </location>
</feature>
<evidence type="ECO:0000259" key="23">
    <source>
        <dbReference type="PROSITE" id="PS51860"/>
    </source>
</evidence>
<evidence type="ECO:0000256" key="9">
    <source>
        <dbReference type="ARBA" id="ARBA00022679"/>
    </source>
</evidence>
<dbReference type="SMART" id="SM00220">
    <property type="entry name" value="S_TKc"/>
    <property type="match status" value="1"/>
</dbReference>
<feature type="domain" description="REM-1" evidence="23">
    <location>
        <begin position="461"/>
        <end position="541"/>
    </location>
</feature>
<dbReference type="Pfam" id="PF00956">
    <property type="entry name" value="NAP"/>
    <property type="match status" value="1"/>
</dbReference>
<evidence type="ECO:0000256" key="14">
    <source>
        <dbReference type="ARBA" id="ARBA00023054"/>
    </source>
</evidence>
<dbReference type="Pfam" id="PF00433">
    <property type="entry name" value="Pkinase_C"/>
    <property type="match status" value="1"/>
</dbReference>
<dbReference type="CDD" id="cd11622">
    <property type="entry name" value="HR1_PKN_1"/>
    <property type="match status" value="1"/>
</dbReference>
<dbReference type="PANTHER" id="PTHR24351">
    <property type="entry name" value="RIBOSOMAL PROTEIN S6 KINASE"/>
    <property type="match status" value="1"/>
</dbReference>
<evidence type="ECO:0000256" key="17">
    <source>
        <dbReference type="ARBA" id="ARBA00047470"/>
    </source>
</evidence>
<dbReference type="Gene3D" id="1.10.287.160">
    <property type="entry name" value="HR1 repeat"/>
    <property type="match status" value="3"/>
</dbReference>
<dbReference type="GO" id="GO:0005524">
    <property type="term" value="F:ATP binding"/>
    <property type="evidence" value="ECO:0007669"/>
    <property type="project" value="UniProtKB-KW"/>
</dbReference>
<keyword evidence="12 24" id="KW-0418">Kinase</keyword>
<feature type="region of interest" description="Disordered" evidence="20">
    <location>
        <begin position="167"/>
        <end position="216"/>
    </location>
</feature>
<dbReference type="InterPro" id="IPR011072">
    <property type="entry name" value="HR1_rho-bd"/>
</dbReference>
<dbReference type="InterPro" id="IPR002164">
    <property type="entry name" value="NAP_family"/>
</dbReference>
<feature type="region of interest" description="Disordered" evidence="20">
    <location>
        <begin position="796"/>
        <end position="840"/>
    </location>
</feature>
<dbReference type="SUPFAM" id="SSF56112">
    <property type="entry name" value="Protein kinase-like (PK-like)"/>
    <property type="match status" value="1"/>
</dbReference>
<evidence type="ECO:0000256" key="2">
    <source>
        <dbReference type="ARBA" id="ARBA00004496"/>
    </source>
</evidence>
<keyword evidence="11" id="KW-0547">Nucleotide-binding</keyword>
<dbReference type="EC" id="2.7.11.13" evidence="5"/>
<feature type="compositionally biased region" description="Basic and acidic residues" evidence="20">
    <location>
        <begin position="178"/>
        <end position="190"/>
    </location>
</feature>
<dbReference type="PROSITE" id="PS51860">
    <property type="entry name" value="REM_1"/>
    <property type="match status" value="3"/>
</dbReference>
<dbReference type="SMART" id="SM00742">
    <property type="entry name" value="Hr1"/>
    <property type="match status" value="3"/>
</dbReference>
<evidence type="ECO:0000256" key="5">
    <source>
        <dbReference type="ARBA" id="ARBA00012429"/>
    </source>
</evidence>
<dbReference type="GO" id="GO:0031267">
    <property type="term" value="F:small GTPase binding"/>
    <property type="evidence" value="ECO:0007669"/>
    <property type="project" value="InterPro"/>
</dbReference>
<keyword evidence="15" id="KW-0539">Nucleus</keyword>
<dbReference type="InterPro" id="IPR008271">
    <property type="entry name" value="Ser/Thr_kinase_AS"/>
</dbReference>
<evidence type="ECO:0000256" key="6">
    <source>
        <dbReference type="ARBA" id="ARBA00022490"/>
    </source>
</evidence>
<evidence type="ECO:0000256" key="16">
    <source>
        <dbReference type="ARBA" id="ARBA00047272"/>
    </source>
</evidence>
<keyword evidence="25" id="KW-1185">Reference proteome</keyword>
<dbReference type="PROSITE" id="PS00108">
    <property type="entry name" value="PROTEIN_KINASE_ST"/>
    <property type="match status" value="1"/>
</dbReference>
<feature type="domain" description="REM-1" evidence="23">
    <location>
        <begin position="290"/>
        <end position="364"/>
    </location>
</feature>
<dbReference type="InParanoid" id="L5K795"/>
<dbReference type="Pfam" id="PF02185">
    <property type="entry name" value="HR1"/>
    <property type="match status" value="3"/>
</dbReference>
<dbReference type="Gene3D" id="3.30.1120.90">
    <property type="entry name" value="Nucleosome assembly protein"/>
    <property type="match status" value="1"/>
</dbReference>
<dbReference type="InterPro" id="IPR035892">
    <property type="entry name" value="C2_domain_sf"/>
</dbReference>
<evidence type="ECO:0000256" key="15">
    <source>
        <dbReference type="ARBA" id="ARBA00023242"/>
    </source>
</evidence>
<dbReference type="InterPro" id="IPR000719">
    <property type="entry name" value="Prot_kinase_dom"/>
</dbReference>
<comment type="similarity">
    <text evidence="4">Belongs to the nucleosome assembly protein (NAP) family.</text>
</comment>
<dbReference type="Proteomes" id="UP000010552">
    <property type="component" value="Unassembled WGS sequence"/>
</dbReference>
<dbReference type="GO" id="GO:0004697">
    <property type="term" value="F:diacylglycerol-dependent serine/threonine kinase activity"/>
    <property type="evidence" value="ECO:0007669"/>
    <property type="project" value="UniProtKB-EC"/>
</dbReference>
<dbReference type="Gene3D" id="1.10.510.10">
    <property type="entry name" value="Transferase(Phosphotransferase) domain 1"/>
    <property type="match status" value="1"/>
</dbReference>
<dbReference type="FunFam" id="1.20.5.1500:FF:000003">
    <property type="entry name" value="SET isoform 2"/>
    <property type="match status" value="1"/>
</dbReference>
<dbReference type="FunCoup" id="L5K795">
    <property type="interactions" value="9"/>
</dbReference>
<dbReference type="FunFam" id="1.10.287.160:FF:000001">
    <property type="entry name" value="Putative serine/threonine-protein kinase N2"/>
    <property type="match status" value="1"/>
</dbReference>
<dbReference type="SUPFAM" id="SSF46585">
    <property type="entry name" value="HR1 repeat"/>
    <property type="match status" value="3"/>
</dbReference>
<dbReference type="FunFam" id="1.10.287.160:FF:000002">
    <property type="entry name" value="Putative serine/threonine-protein kinase N2"/>
    <property type="match status" value="1"/>
</dbReference>
<dbReference type="Gene3D" id="1.20.5.1500">
    <property type="match status" value="1"/>
</dbReference>
<keyword evidence="14 18" id="KW-0175">Coiled coil</keyword>
<dbReference type="SMART" id="SM00133">
    <property type="entry name" value="S_TK_X"/>
    <property type="match status" value="1"/>
</dbReference>
<dbReference type="InterPro" id="IPR000961">
    <property type="entry name" value="AGC-kinase_C"/>
</dbReference>
<keyword evidence="9" id="KW-0808">Transferase</keyword>
<dbReference type="InterPro" id="IPR036274">
    <property type="entry name" value="HR1_rpt_sf"/>
</dbReference>
<feature type="domain" description="REM-1" evidence="23">
    <location>
        <begin position="377"/>
        <end position="459"/>
    </location>
</feature>
<dbReference type="PROSITE" id="PS50011">
    <property type="entry name" value="PROTEIN_KINASE_DOM"/>
    <property type="match status" value="1"/>
</dbReference>
<comment type="similarity">
    <text evidence="3">Belongs to the protein kinase superfamily. AGC Ser/Thr protein kinase family. PKC subfamily.</text>
</comment>
<feature type="compositionally biased region" description="Acidic residues" evidence="20">
    <location>
        <begin position="248"/>
        <end position="292"/>
    </location>
</feature>
<gene>
    <name evidence="24" type="ORF">PAL_GLEAN10012495</name>
</gene>
<feature type="region of interest" description="Disordered" evidence="20">
    <location>
        <begin position="363"/>
        <end position="387"/>
    </location>
</feature>
<keyword evidence="10" id="KW-0677">Repeat</keyword>
<evidence type="ECO:0000256" key="4">
    <source>
        <dbReference type="ARBA" id="ARBA00009947"/>
    </source>
</evidence>
<dbReference type="InterPro" id="IPR037231">
    <property type="entry name" value="NAP-like_sf"/>
</dbReference>
<dbReference type="SUPFAM" id="SSF49562">
    <property type="entry name" value="C2 domain (Calcium/lipid-binding domain, CaLB)"/>
    <property type="match status" value="1"/>
</dbReference>
<dbReference type="PROSITE" id="PS51285">
    <property type="entry name" value="AGC_KINASE_CTER"/>
    <property type="match status" value="1"/>
</dbReference>
<dbReference type="GO" id="GO:0005634">
    <property type="term" value="C:nucleus"/>
    <property type="evidence" value="ECO:0007669"/>
    <property type="project" value="UniProtKB-SubCell"/>
</dbReference>
<dbReference type="Pfam" id="PF00069">
    <property type="entry name" value="Pkinase"/>
    <property type="match status" value="1"/>
</dbReference>
<feature type="region of interest" description="Disordered" evidence="20">
    <location>
        <begin position="248"/>
        <end position="304"/>
    </location>
</feature>
<evidence type="ECO:0000256" key="20">
    <source>
        <dbReference type="SAM" id="MobiDB-lite"/>
    </source>
</evidence>
<dbReference type="InterPro" id="IPR037313">
    <property type="entry name" value="PKN_HR1_1"/>
</dbReference>
<keyword evidence="6" id="KW-0963">Cytoplasm</keyword>
<keyword evidence="8" id="KW-0597">Phosphoprotein</keyword>
<evidence type="ECO:0000256" key="11">
    <source>
        <dbReference type="ARBA" id="ARBA00022741"/>
    </source>
</evidence>
<dbReference type="Gene3D" id="3.30.200.20">
    <property type="entry name" value="Phosphorylase Kinase, domain 1"/>
    <property type="match status" value="1"/>
</dbReference>
<evidence type="ECO:0000256" key="10">
    <source>
        <dbReference type="ARBA" id="ARBA00022737"/>
    </source>
</evidence>
<evidence type="ECO:0000313" key="25">
    <source>
        <dbReference type="Proteomes" id="UP000010552"/>
    </source>
</evidence>
<name>L5K795_PTEAL</name>
<feature type="domain" description="AGC-kinase C-terminal" evidence="22">
    <location>
        <begin position="1102"/>
        <end position="1172"/>
    </location>
</feature>
<dbReference type="STRING" id="9402.L5K795"/>
<comment type="subcellular location">
    <subcellularLocation>
        <location evidence="2">Cytoplasm</location>
    </subcellularLocation>
    <subcellularLocation>
        <location evidence="1">Nucleus</location>
    </subcellularLocation>
</comment>
<dbReference type="GO" id="GO:0005737">
    <property type="term" value="C:cytoplasm"/>
    <property type="evidence" value="ECO:0007669"/>
    <property type="project" value="UniProtKB-SubCell"/>
</dbReference>
<keyword evidence="7" id="KW-0723">Serine/threonine-protein kinase</keyword>
<dbReference type="GO" id="GO:0007165">
    <property type="term" value="P:signal transduction"/>
    <property type="evidence" value="ECO:0007669"/>
    <property type="project" value="InterPro"/>
</dbReference>
<dbReference type="AlphaFoldDB" id="L5K795"/>
<dbReference type="eggNOG" id="KOG0694">
    <property type="taxonomic scope" value="Eukaryota"/>
</dbReference>
<dbReference type="InterPro" id="IPR017892">
    <property type="entry name" value="Pkinase_C"/>
</dbReference>
<organism evidence="24 25">
    <name type="scientific">Pteropus alecto</name>
    <name type="common">Black flying fox</name>
    <dbReference type="NCBI Taxonomy" id="9402"/>
    <lineage>
        <taxon>Eukaryota</taxon>
        <taxon>Metazoa</taxon>
        <taxon>Chordata</taxon>
        <taxon>Craniata</taxon>
        <taxon>Vertebrata</taxon>
        <taxon>Euteleostomi</taxon>
        <taxon>Mammalia</taxon>
        <taxon>Eutheria</taxon>
        <taxon>Laurasiatheria</taxon>
        <taxon>Chiroptera</taxon>
        <taxon>Yinpterochiroptera</taxon>
        <taxon>Pteropodoidea</taxon>
        <taxon>Pteropodidae</taxon>
        <taxon>Pteropodinae</taxon>
        <taxon>Pteropus</taxon>
    </lineage>
</organism>
<evidence type="ECO:0000256" key="18">
    <source>
        <dbReference type="PROSITE-ProRule" id="PRU01207"/>
    </source>
</evidence>
<evidence type="ECO:0000259" key="21">
    <source>
        <dbReference type="PROSITE" id="PS50011"/>
    </source>
</evidence>
<dbReference type="EMBL" id="KB030979">
    <property type="protein sequence ID" value="ELK07247.1"/>
    <property type="molecule type" value="Genomic_DNA"/>
</dbReference>
<evidence type="ECO:0000256" key="13">
    <source>
        <dbReference type="ARBA" id="ARBA00022840"/>
    </source>
</evidence>
<dbReference type="FunFam" id="1.10.510.10:FF:000038">
    <property type="entry name" value="serine/threonine-protein kinase N2 isoform X1"/>
    <property type="match status" value="1"/>
</dbReference>
<evidence type="ECO:0000259" key="22">
    <source>
        <dbReference type="PROSITE" id="PS51285"/>
    </source>
</evidence>
<comment type="catalytic activity">
    <reaction evidence="16">
        <text>L-threonyl-[protein] + ATP = O-phospho-L-threonyl-[protein] + ADP + H(+)</text>
        <dbReference type="Rhea" id="RHEA:46608"/>
        <dbReference type="Rhea" id="RHEA-COMP:11060"/>
        <dbReference type="Rhea" id="RHEA-COMP:11605"/>
        <dbReference type="ChEBI" id="CHEBI:15378"/>
        <dbReference type="ChEBI" id="CHEBI:30013"/>
        <dbReference type="ChEBI" id="CHEBI:30616"/>
        <dbReference type="ChEBI" id="CHEBI:61977"/>
        <dbReference type="ChEBI" id="CHEBI:456216"/>
        <dbReference type="EC" id="2.7.11.13"/>
    </reaction>
</comment>
<evidence type="ECO:0000256" key="1">
    <source>
        <dbReference type="ARBA" id="ARBA00004123"/>
    </source>
</evidence>
<dbReference type="SUPFAM" id="SSF143113">
    <property type="entry name" value="NAP-like"/>
    <property type="match status" value="1"/>
</dbReference>
<dbReference type="GO" id="GO:0006334">
    <property type="term" value="P:nucleosome assembly"/>
    <property type="evidence" value="ECO:0007669"/>
    <property type="project" value="InterPro"/>
</dbReference>
<evidence type="ECO:0000313" key="24">
    <source>
        <dbReference type="EMBL" id="ELK07247.1"/>
    </source>
</evidence>